<dbReference type="Pfam" id="PF14659">
    <property type="entry name" value="Phage_int_SAM_3"/>
    <property type="match status" value="1"/>
</dbReference>
<keyword evidence="3" id="KW-0238">DNA-binding</keyword>
<dbReference type="Pfam" id="PF14657">
    <property type="entry name" value="Arm-DNA-bind_4"/>
    <property type="match status" value="1"/>
</dbReference>
<evidence type="ECO:0000256" key="3">
    <source>
        <dbReference type="ARBA" id="ARBA00023125"/>
    </source>
</evidence>
<keyword evidence="4" id="KW-0233">DNA recombination</keyword>
<evidence type="ECO:0000313" key="7">
    <source>
        <dbReference type="Proteomes" id="UP000501830"/>
    </source>
</evidence>
<dbReference type="InterPro" id="IPR010998">
    <property type="entry name" value="Integrase_recombinase_N"/>
</dbReference>
<dbReference type="GO" id="GO:0006310">
    <property type="term" value="P:DNA recombination"/>
    <property type="evidence" value="ECO:0007669"/>
    <property type="project" value="UniProtKB-KW"/>
</dbReference>
<dbReference type="KEGG" id="jpo:G7058_03925"/>
<dbReference type="Gene3D" id="1.10.150.130">
    <property type="match status" value="1"/>
</dbReference>
<dbReference type="EMBL" id="CP049889">
    <property type="protein sequence ID" value="QIK51281.1"/>
    <property type="molecule type" value="Genomic_DNA"/>
</dbReference>
<reference evidence="6 7" key="1">
    <citation type="journal article" date="2017" name="Int. J. Syst. Evol. Microbiol.">
        <title>Jeotgalibaca porci sp. nov. and Jeotgalibaca arthritidis sp. nov., isolated from pigs, and emended description of the genus Jeotgalibaca.</title>
        <authorList>
            <person name="Zamora L."/>
            <person name="Perez-Sancho M."/>
            <person name="Dominguez L."/>
            <person name="Fernandez-Garayzabal J.F."/>
            <person name="Vela A.I."/>
        </authorList>
    </citation>
    <scope>NUCLEOTIDE SEQUENCE [LARGE SCALE GENOMIC DNA]</scope>
    <source>
        <strain evidence="6 7">CCUG 69148</strain>
    </source>
</reference>
<sequence length="383" mass="44457">MATIKKYTKKDGSTAYMFNAYLGTDPMTGKQKRTTRRGFTTVKEAKLALSRLQVDIEENGFTKQKSTTFKELYELWYESVYKNTVKESTRVKKTEMFTNHILPAFGKLKIDKISVKYCQKVVNQWCEKLVAYREVKNNVTRVLDYAITLGLLADNPMKKIVMPKRKEVVNDEKIENYFSKDELQTFLDYAKQDLPMKWFVFFRLQAFSGFRKGESLALTWRDIDFKANTIAITKTLARGENNTLIIQTPKTKSSVRTISIDTTTMAILKEWRKKQALDMFKMGFNTNNEKQLVFSTLDNKPINHSNTTNYINKVIKRYDLKPVTVHGLRHTHCSLLFEAGAPIQVVKERLGHSDIQTTMNIYTHVTQKAKEDTAEKFAKYVNF</sequence>
<dbReference type="InterPro" id="IPR002104">
    <property type="entry name" value="Integrase_catalytic"/>
</dbReference>
<dbReference type="Proteomes" id="UP000501830">
    <property type="component" value="Chromosome"/>
</dbReference>
<proteinExistence type="inferred from homology"/>
<name>A0A6G7WGC3_9LACT</name>
<dbReference type="AlphaFoldDB" id="A0A6G7WGC3"/>
<dbReference type="InterPro" id="IPR028259">
    <property type="entry name" value="AP2-like_int_N"/>
</dbReference>
<dbReference type="SUPFAM" id="SSF56349">
    <property type="entry name" value="DNA breaking-rejoining enzymes"/>
    <property type="match status" value="1"/>
</dbReference>
<gene>
    <name evidence="6" type="ORF">G7058_03925</name>
</gene>
<dbReference type="RefSeq" id="WP_166062334.1">
    <property type="nucleotide sequence ID" value="NZ_CP049889.1"/>
</dbReference>
<organism evidence="6 7">
    <name type="scientific">Jeotgalibaca porci</name>
    <dbReference type="NCBI Taxonomy" id="1868793"/>
    <lineage>
        <taxon>Bacteria</taxon>
        <taxon>Bacillati</taxon>
        <taxon>Bacillota</taxon>
        <taxon>Bacilli</taxon>
        <taxon>Lactobacillales</taxon>
        <taxon>Carnobacteriaceae</taxon>
        <taxon>Jeotgalibaca</taxon>
    </lineage>
</organism>
<evidence type="ECO:0000256" key="1">
    <source>
        <dbReference type="ARBA" id="ARBA00008857"/>
    </source>
</evidence>
<dbReference type="GO" id="GO:0003677">
    <property type="term" value="F:DNA binding"/>
    <property type="evidence" value="ECO:0007669"/>
    <property type="project" value="UniProtKB-KW"/>
</dbReference>
<protein>
    <submittedName>
        <fullName evidence="6">Site-specific integrase</fullName>
    </submittedName>
</protein>
<keyword evidence="2" id="KW-0229">DNA integration</keyword>
<dbReference type="PROSITE" id="PS51898">
    <property type="entry name" value="TYR_RECOMBINASE"/>
    <property type="match status" value="1"/>
</dbReference>
<dbReference type="CDD" id="cd01189">
    <property type="entry name" value="INT_ICEBs1_C_like"/>
    <property type="match status" value="1"/>
</dbReference>
<dbReference type="InterPro" id="IPR050090">
    <property type="entry name" value="Tyrosine_recombinase_XerCD"/>
</dbReference>
<dbReference type="GeneID" id="94552415"/>
<dbReference type="Gene3D" id="1.10.443.10">
    <property type="entry name" value="Intergrase catalytic core"/>
    <property type="match status" value="1"/>
</dbReference>
<comment type="similarity">
    <text evidence="1">Belongs to the 'phage' integrase family.</text>
</comment>
<accession>A0A6G7WGC3</accession>
<evidence type="ECO:0000313" key="6">
    <source>
        <dbReference type="EMBL" id="QIK51281.1"/>
    </source>
</evidence>
<keyword evidence="7" id="KW-1185">Reference proteome</keyword>
<dbReference type="InterPro" id="IPR004107">
    <property type="entry name" value="Integrase_SAM-like_N"/>
</dbReference>
<evidence type="ECO:0000259" key="5">
    <source>
        <dbReference type="PROSITE" id="PS51898"/>
    </source>
</evidence>
<dbReference type="GO" id="GO:0015074">
    <property type="term" value="P:DNA integration"/>
    <property type="evidence" value="ECO:0007669"/>
    <property type="project" value="UniProtKB-KW"/>
</dbReference>
<dbReference type="PANTHER" id="PTHR30349">
    <property type="entry name" value="PHAGE INTEGRASE-RELATED"/>
    <property type="match status" value="1"/>
</dbReference>
<dbReference type="PANTHER" id="PTHR30349:SF64">
    <property type="entry name" value="PROPHAGE INTEGRASE INTD-RELATED"/>
    <property type="match status" value="1"/>
</dbReference>
<dbReference type="InterPro" id="IPR013762">
    <property type="entry name" value="Integrase-like_cat_sf"/>
</dbReference>
<feature type="domain" description="Tyr recombinase" evidence="5">
    <location>
        <begin position="173"/>
        <end position="375"/>
    </location>
</feature>
<dbReference type="InterPro" id="IPR011010">
    <property type="entry name" value="DNA_brk_join_enz"/>
</dbReference>
<evidence type="ECO:0000256" key="4">
    <source>
        <dbReference type="ARBA" id="ARBA00023172"/>
    </source>
</evidence>
<dbReference type="Pfam" id="PF00589">
    <property type="entry name" value="Phage_integrase"/>
    <property type="match status" value="1"/>
</dbReference>
<evidence type="ECO:0000256" key="2">
    <source>
        <dbReference type="ARBA" id="ARBA00022908"/>
    </source>
</evidence>